<dbReference type="SUPFAM" id="SSF49785">
    <property type="entry name" value="Galactose-binding domain-like"/>
    <property type="match status" value="1"/>
</dbReference>
<keyword evidence="1" id="KW-0677">Repeat</keyword>
<sequence length="1626" mass="174936">MMFLINFNKPMRFLVFTIALSTMLLSLNSYSQTISFGSTGLINEGVLNPTSLDFGPDNRLYVSQQNGLIWAYTIERDNASSGNGQYTVVASEEITQIRTGIPNHNDLGEFNPSQQRLVTGILTAGTALNPIIYVTSSDYLLGGGSGGNDSNLDTNSSMISKLEKINGVWEKTDLVRGLPRCEENHAINGMDMFEKDGETFLLVAQGGQTNKGAPSNNFAGTPEFFLSAAILIVNLTQLEGMPVYTDPRSNTDYVYDLPTLNDPTRIDIDNTHPDFPYPPGHPMYDAFIDIGDPFGGHNSLNQAFTEAGGPVQIFSPGYRNAYDILVTENNRIYTSDNGPNALWGGVPRIYDIATNTYLGDESTITYDSNLHYISNEMNESGSEFSEDPLHFIGTTNDANGTYYGGHPNPIRAFPSRANVIAYEKISGSWVATETHQVADLLVGSEGYFNTSFSIANFPDNPEQGEYLMDEPINSPKNNILDVKAASTNGLVEYTATNFGGVMQGNILTASFNGDINRYILNAAGDMVLEQEVPFNGFGSIPLDVIALGDEAIFPGTVWAVTYGANSITVFEPSDLICLQPGDAGYDPLADNDGDGYTNQDEIDNGTNICSQSSKPKDNDNDNISDLNDPDDDNDLILDVNDAFALDANNGTTTNLPIDYPFWNNNPGTGLFGLGFTGLMLDPSGNTDYLDQFNEQEMSFGGAAGKATVDAVSEGDAFENLNNQDYGFQFGINVDSNSNPFTVHSKIESPYFGSNGSQNNPVDFQSYGMQIGTGDQDNYLKFVFMNGTLNNDALHGLQLVIESNGVVTLNTTYDIPNIINSGSIDLYISIEPATGLAQPFYSTDNGGTLSLLGPAIALPSNFLDPLDAQGMAVGIISTSRSAATPNPFTATWDFIEAYENQNGVVSINPTNLDFGVTPVNNSQRTKYIVLNNEGGPTDDVITVTALNFTGTDAALFASDVLVPFTINPGSSVKIPIDFISDNILGVKSANMEVVHSGVNSNVSMSLTGELTDIYTPLVRINAGGPLVLASDGGPDWEDNTTTTGDSYTVSSGSSYSSTEVFYANRDASIPSYIDASTYYDVMHIQRSNSDPAYPMIFSIAVPNGDYIVNLYFANLYNGTSDPGERVFSVNIEEERLLDNFDISAEFGHRQAGLVQNNVTVTDGVLEIRFFENIENPLINGIEILGIAYPELQLQPIADRTSCELEISDFQAEGSGGNPLDNLTYSISGQPAGTDIEPTNGLIFGIVDESAVSGGPNNDGVYTVTVTLSKPGSIDVQQSFTWTILDDTEAPMISCPDTITEILASGATETTVLITEPTATDNCSNTITYSGVRSDALLLSDPFPIGDTIITWTATDASNNTSSSCNQTVTVLEPILVSPKAYLQGAAINPNTGEESLMRDDLRVADLIPTTSPYTDGLVCNPSVFLITGNNAIVDWIWIELRDAVTNTIIVDAKSALLQRDGDVVDADGVSPIHFEQESGDYFVVVDHRNHLGIMTGTVVALSNTPTVINFTDGSTTTFGLEAQTNFGMPAGVLGLYGGDINGNNQSRYLGPNNDSASLKTIISNASGNTTNSNYYPFATYNTGDINLDGVVRYLGPENDKGLLKNIIINHVNNPASNYYPISEQMPN</sequence>
<dbReference type="Gene3D" id="2.120.10.30">
    <property type="entry name" value="TolB, C-terminal domain"/>
    <property type="match status" value="1"/>
</dbReference>
<organism evidence="4 5">
    <name type="scientific">Bizionia echini</name>
    <dbReference type="NCBI Taxonomy" id="649333"/>
    <lineage>
        <taxon>Bacteria</taxon>
        <taxon>Pseudomonadati</taxon>
        <taxon>Bacteroidota</taxon>
        <taxon>Flavobacteriia</taxon>
        <taxon>Flavobacteriales</taxon>
        <taxon>Flavobacteriaceae</taxon>
        <taxon>Bizionia</taxon>
    </lineage>
</organism>
<accession>A0A1I5DD09</accession>
<dbReference type="Gene3D" id="2.60.40.10">
    <property type="entry name" value="Immunoglobulins"/>
    <property type="match status" value="2"/>
</dbReference>
<dbReference type="InterPro" id="IPR011042">
    <property type="entry name" value="6-blade_b-propeller_TolB-like"/>
</dbReference>
<feature type="compositionally biased region" description="Polar residues" evidence="2">
    <location>
        <begin position="596"/>
        <end position="613"/>
    </location>
</feature>
<name>A0A1I5DD09_9FLAO</name>
<evidence type="ECO:0000313" key="4">
    <source>
        <dbReference type="EMBL" id="SFN97080.1"/>
    </source>
</evidence>
<dbReference type="InterPro" id="IPR008979">
    <property type="entry name" value="Galactose-bd-like_sf"/>
</dbReference>
<dbReference type="STRING" id="649333.SAMN04487989_107152"/>
<dbReference type="PANTHER" id="PTHR24273:SF32">
    <property type="entry name" value="HYALIN"/>
    <property type="match status" value="1"/>
</dbReference>
<dbReference type="OrthoDB" id="996574at2"/>
<protein>
    <submittedName>
        <fullName evidence="4">HYR domain-containing protein</fullName>
    </submittedName>
</protein>
<dbReference type="Gene3D" id="2.60.120.430">
    <property type="entry name" value="Galactose-binding lectin"/>
    <property type="match status" value="1"/>
</dbReference>
<dbReference type="PROSITE" id="PS50825">
    <property type="entry name" value="HYR"/>
    <property type="match status" value="1"/>
</dbReference>
<feature type="domain" description="HYR" evidence="3">
    <location>
        <begin position="1284"/>
        <end position="1371"/>
    </location>
</feature>
<dbReference type="Pfam" id="PF11721">
    <property type="entry name" value="Malectin"/>
    <property type="match status" value="1"/>
</dbReference>
<dbReference type="InterPro" id="IPR021720">
    <property type="entry name" value="Malectin_dom"/>
</dbReference>
<dbReference type="EMBL" id="FOVN01000007">
    <property type="protein sequence ID" value="SFN97080.1"/>
    <property type="molecule type" value="Genomic_DNA"/>
</dbReference>
<evidence type="ECO:0000256" key="1">
    <source>
        <dbReference type="ARBA" id="ARBA00022737"/>
    </source>
</evidence>
<evidence type="ECO:0000259" key="3">
    <source>
        <dbReference type="PROSITE" id="PS50825"/>
    </source>
</evidence>
<feature type="region of interest" description="Disordered" evidence="2">
    <location>
        <begin position="587"/>
        <end position="629"/>
    </location>
</feature>
<dbReference type="InterPro" id="IPR013783">
    <property type="entry name" value="Ig-like_fold"/>
</dbReference>
<dbReference type="Proteomes" id="UP000198705">
    <property type="component" value="Unassembled WGS sequence"/>
</dbReference>
<dbReference type="InterPro" id="IPR003410">
    <property type="entry name" value="HYR_dom"/>
</dbReference>
<dbReference type="PANTHER" id="PTHR24273">
    <property type="entry name" value="FI04643P-RELATED"/>
    <property type="match status" value="1"/>
</dbReference>
<dbReference type="Pfam" id="PF02494">
    <property type="entry name" value="HYR"/>
    <property type="match status" value="1"/>
</dbReference>
<gene>
    <name evidence="4" type="ORF">SAMN04487989_107152</name>
</gene>
<evidence type="ECO:0000313" key="5">
    <source>
        <dbReference type="Proteomes" id="UP000198705"/>
    </source>
</evidence>
<proteinExistence type="predicted"/>
<reference evidence="5" key="1">
    <citation type="submission" date="2016-10" db="EMBL/GenBank/DDBJ databases">
        <authorList>
            <person name="Varghese N."/>
            <person name="Submissions S."/>
        </authorList>
    </citation>
    <scope>NUCLEOTIDE SEQUENCE [LARGE SCALE GENOMIC DNA]</scope>
    <source>
        <strain evidence="5">DSM 23925</strain>
    </source>
</reference>
<evidence type="ECO:0000256" key="2">
    <source>
        <dbReference type="SAM" id="MobiDB-lite"/>
    </source>
</evidence>
<keyword evidence="5" id="KW-1185">Reference proteome</keyword>